<dbReference type="PANTHER" id="PTHR30413">
    <property type="entry name" value="INNER MEMBRANE TRANSPORT PERMEASE"/>
    <property type="match status" value="1"/>
</dbReference>
<dbReference type="GO" id="GO:0140359">
    <property type="term" value="F:ABC-type transporter activity"/>
    <property type="evidence" value="ECO:0007669"/>
    <property type="project" value="InterPro"/>
</dbReference>
<evidence type="ECO:0000256" key="4">
    <source>
        <dbReference type="ARBA" id="ARBA00022475"/>
    </source>
</evidence>
<reference evidence="11 12" key="1">
    <citation type="submission" date="2019-09" db="EMBL/GenBank/DDBJ databases">
        <authorList>
            <person name="Chandra G."/>
            <person name="Truman W A."/>
        </authorList>
    </citation>
    <scope>NUCLEOTIDE SEQUENCE [LARGE SCALE GENOMIC DNA]</scope>
    <source>
        <strain evidence="11">PS896</strain>
    </source>
</reference>
<name>A0A5E7MVX8_PSEFL</name>
<comment type="subcellular location">
    <subcellularLocation>
        <location evidence="1">Cell membrane</location>
        <topology evidence="1">Multi-pass membrane protein</topology>
    </subcellularLocation>
</comment>
<accession>A0A5E7MVX8</accession>
<proteinExistence type="inferred from homology"/>
<keyword evidence="7" id="KW-0625">Polysaccharide transport</keyword>
<dbReference type="InterPro" id="IPR013525">
    <property type="entry name" value="ABC2_TM"/>
</dbReference>
<dbReference type="RefSeq" id="WP_064391428.1">
    <property type="nucleotide sequence ID" value="NZ_CABVIN010000006.1"/>
</dbReference>
<evidence type="ECO:0000256" key="6">
    <source>
        <dbReference type="ARBA" id="ARBA00022989"/>
    </source>
</evidence>
<keyword evidence="8 9" id="KW-0472">Membrane</keyword>
<evidence type="ECO:0000256" key="5">
    <source>
        <dbReference type="ARBA" id="ARBA00022692"/>
    </source>
</evidence>
<gene>
    <name evidence="11" type="ORF">PS896_04241</name>
</gene>
<feature type="transmembrane region" description="Helical" evidence="9">
    <location>
        <begin position="42"/>
        <end position="65"/>
    </location>
</feature>
<keyword evidence="5 9" id="KW-0812">Transmembrane</keyword>
<evidence type="ECO:0000256" key="7">
    <source>
        <dbReference type="ARBA" id="ARBA00023047"/>
    </source>
</evidence>
<evidence type="ECO:0000256" key="3">
    <source>
        <dbReference type="ARBA" id="ARBA00022448"/>
    </source>
</evidence>
<dbReference type="GO" id="GO:0015774">
    <property type="term" value="P:polysaccharide transport"/>
    <property type="evidence" value="ECO:0007669"/>
    <property type="project" value="UniProtKB-KW"/>
</dbReference>
<keyword evidence="4" id="KW-1003">Cell membrane</keyword>
<keyword evidence="3" id="KW-0813">Transport</keyword>
<dbReference type="PANTHER" id="PTHR30413:SF10">
    <property type="entry name" value="CAPSULE POLYSACCHARIDE EXPORT INNER-MEMBRANE PROTEIN CTRC"/>
    <property type="match status" value="1"/>
</dbReference>
<dbReference type="EMBL" id="CABVIN010000006">
    <property type="protein sequence ID" value="VVP28951.1"/>
    <property type="molecule type" value="Genomic_DNA"/>
</dbReference>
<dbReference type="GO" id="GO:0015920">
    <property type="term" value="P:lipopolysaccharide transport"/>
    <property type="evidence" value="ECO:0007669"/>
    <property type="project" value="TreeGrafter"/>
</dbReference>
<evidence type="ECO:0000313" key="11">
    <source>
        <dbReference type="EMBL" id="VVP28951.1"/>
    </source>
</evidence>
<evidence type="ECO:0000256" key="8">
    <source>
        <dbReference type="ARBA" id="ARBA00023136"/>
    </source>
</evidence>
<comment type="similarity">
    <text evidence="2">Belongs to the ABC-2 integral membrane protein family.</text>
</comment>
<evidence type="ECO:0000256" key="2">
    <source>
        <dbReference type="ARBA" id="ARBA00007783"/>
    </source>
</evidence>
<keyword evidence="6 9" id="KW-1133">Transmembrane helix</keyword>
<organism evidence="11 12">
    <name type="scientific">Pseudomonas fluorescens</name>
    <dbReference type="NCBI Taxonomy" id="294"/>
    <lineage>
        <taxon>Bacteria</taxon>
        <taxon>Pseudomonadati</taxon>
        <taxon>Pseudomonadota</taxon>
        <taxon>Gammaproteobacteria</taxon>
        <taxon>Pseudomonadales</taxon>
        <taxon>Pseudomonadaceae</taxon>
        <taxon>Pseudomonas</taxon>
    </lineage>
</organism>
<evidence type="ECO:0000259" key="10">
    <source>
        <dbReference type="Pfam" id="PF01061"/>
    </source>
</evidence>
<protein>
    <recommendedName>
        <fullName evidence="10">ABC-2 type transporter transmembrane domain-containing protein</fullName>
    </recommendedName>
</protein>
<sequence length="266" mass="29951">MTSNSIFNAVVDIVSSAKRYQLVGMLGWADIKQRYRRSALGAFWLTVSMGVMIASIGLVFGQIFNTPMQEYLPFLALGIVLWGFISSNVTEGCVAFTSAEAIIKQLNIPLFVHVLRCFWRNFIVLGHNIVIIPIVFLIVGKPLTLTMLLFVPGIILVSINLLWISLVLGVLSTRFRDITQIIVNATQVVFYLTPIMWAPSLLPSRHAAYLLNANPVYHLLEITRGPVLGTTPSPESWIFAIAMAVFGWLFAIVIYNRYMRRIPYWL</sequence>
<feature type="transmembrane region" description="Helical" evidence="9">
    <location>
        <begin position="118"/>
        <end position="139"/>
    </location>
</feature>
<evidence type="ECO:0000256" key="9">
    <source>
        <dbReference type="SAM" id="Phobius"/>
    </source>
</evidence>
<dbReference type="AlphaFoldDB" id="A0A5E7MVX8"/>
<evidence type="ECO:0000256" key="1">
    <source>
        <dbReference type="ARBA" id="ARBA00004651"/>
    </source>
</evidence>
<dbReference type="Pfam" id="PF01061">
    <property type="entry name" value="ABC2_membrane"/>
    <property type="match status" value="1"/>
</dbReference>
<keyword evidence="7" id="KW-0762">Sugar transport</keyword>
<evidence type="ECO:0000313" key="12">
    <source>
        <dbReference type="Proteomes" id="UP000377224"/>
    </source>
</evidence>
<feature type="transmembrane region" description="Helical" evidence="9">
    <location>
        <begin position="181"/>
        <end position="202"/>
    </location>
</feature>
<feature type="domain" description="ABC-2 type transporter transmembrane" evidence="10">
    <location>
        <begin position="23"/>
        <end position="225"/>
    </location>
</feature>
<dbReference type="Proteomes" id="UP000377224">
    <property type="component" value="Unassembled WGS sequence"/>
</dbReference>
<feature type="transmembrane region" description="Helical" evidence="9">
    <location>
        <begin position="71"/>
        <end position="97"/>
    </location>
</feature>
<feature type="transmembrane region" description="Helical" evidence="9">
    <location>
        <begin position="145"/>
        <end position="169"/>
    </location>
</feature>
<dbReference type="GO" id="GO:0005886">
    <property type="term" value="C:plasma membrane"/>
    <property type="evidence" value="ECO:0007669"/>
    <property type="project" value="UniProtKB-SubCell"/>
</dbReference>
<feature type="transmembrane region" description="Helical" evidence="9">
    <location>
        <begin position="236"/>
        <end position="255"/>
    </location>
</feature>